<evidence type="ECO:0000256" key="1">
    <source>
        <dbReference type="ARBA" id="ARBA00023015"/>
    </source>
</evidence>
<dbReference type="InterPro" id="IPR018062">
    <property type="entry name" value="HTH_AraC-typ_CS"/>
</dbReference>
<feature type="transmembrane region" description="Helical" evidence="4">
    <location>
        <begin position="177"/>
        <end position="198"/>
    </location>
</feature>
<dbReference type="SUPFAM" id="SSF46689">
    <property type="entry name" value="Homeodomain-like"/>
    <property type="match status" value="1"/>
</dbReference>
<keyword evidence="4" id="KW-0812">Transmembrane</keyword>
<dbReference type="GO" id="GO:0043565">
    <property type="term" value="F:sequence-specific DNA binding"/>
    <property type="evidence" value="ECO:0007669"/>
    <property type="project" value="InterPro"/>
</dbReference>
<evidence type="ECO:0000259" key="5">
    <source>
        <dbReference type="PROSITE" id="PS01124"/>
    </source>
</evidence>
<comment type="caution">
    <text evidence="6">The sequence shown here is derived from an EMBL/GenBank/DDBJ whole genome shotgun (WGS) entry which is preliminary data.</text>
</comment>
<name>A0A3L7JDN2_9HYPH</name>
<dbReference type="InterPro" id="IPR009057">
    <property type="entry name" value="Homeodomain-like_sf"/>
</dbReference>
<organism evidence="6 7">
    <name type="scientific">Notoacmeibacter ruber</name>
    <dbReference type="NCBI Taxonomy" id="2670375"/>
    <lineage>
        <taxon>Bacteria</taxon>
        <taxon>Pseudomonadati</taxon>
        <taxon>Pseudomonadota</taxon>
        <taxon>Alphaproteobacteria</taxon>
        <taxon>Hyphomicrobiales</taxon>
        <taxon>Notoacmeibacteraceae</taxon>
        <taxon>Notoacmeibacter</taxon>
    </lineage>
</organism>
<feature type="transmembrane region" description="Helical" evidence="4">
    <location>
        <begin position="6"/>
        <end position="23"/>
    </location>
</feature>
<accession>A0A3L7JDN2</accession>
<keyword evidence="1" id="KW-0805">Transcription regulation</keyword>
<dbReference type="PROSITE" id="PS00041">
    <property type="entry name" value="HTH_ARAC_FAMILY_1"/>
    <property type="match status" value="1"/>
</dbReference>
<evidence type="ECO:0000313" key="7">
    <source>
        <dbReference type="Proteomes" id="UP000281094"/>
    </source>
</evidence>
<feature type="domain" description="HTH araC/xylS-type" evidence="5">
    <location>
        <begin position="226"/>
        <end position="330"/>
    </location>
</feature>
<keyword evidence="3" id="KW-0804">Transcription</keyword>
<dbReference type="PANTHER" id="PTHR43280">
    <property type="entry name" value="ARAC-FAMILY TRANSCRIPTIONAL REGULATOR"/>
    <property type="match status" value="1"/>
</dbReference>
<dbReference type="GO" id="GO:0003700">
    <property type="term" value="F:DNA-binding transcription factor activity"/>
    <property type="evidence" value="ECO:0007669"/>
    <property type="project" value="InterPro"/>
</dbReference>
<evidence type="ECO:0000256" key="2">
    <source>
        <dbReference type="ARBA" id="ARBA00023125"/>
    </source>
</evidence>
<evidence type="ECO:0000256" key="4">
    <source>
        <dbReference type="SAM" id="Phobius"/>
    </source>
</evidence>
<dbReference type="EMBL" id="RCWN01000001">
    <property type="protein sequence ID" value="RLQ88580.1"/>
    <property type="molecule type" value="Genomic_DNA"/>
</dbReference>
<dbReference type="InterPro" id="IPR018060">
    <property type="entry name" value="HTH_AraC"/>
</dbReference>
<dbReference type="PROSITE" id="PS01124">
    <property type="entry name" value="HTH_ARAC_FAMILY_2"/>
    <property type="match status" value="1"/>
</dbReference>
<gene>
    <name evidence="6" type="ORF">D8780_10555</name>
</gene>
<feature type="transmembrane region" description="Helical" evidence="4">
    <location>
        <begin position="58"/>
        <end position="76"/>
    </location>
</feature>
<proteinExistence type="predicted"/>
<dbReference type="AlphaFoldDB" id="A0A3L7JDN2"/>
<protein>
    <submittedName>
        <fullName evidence="6">AraC family transcriptional regulator</fullName>
    </submittedName>
</protein>
<feature type="transmembrane region" description="Helical" evidence="4">
    <location>
        <begin position="88"/>
        <end position="104"/>
    </location>
</feature>
<keyword evidence="2" id="KW-0238">DNA-binding</keyword>
<dbReference type="Gene3D" id="1.10.10.60">
    <property type="entry name" value="Homeodomain-like"/>
    <property type="match status" value="2"/>
</dbReference>
<dbReference type="PANTHER" id="PTHR43280:SF29">
    <property type="entry name" value="ARAC-FAMILY TRANSCRIPTIONAL REGULATOR"/>
    <property type="match status" value="1"/>
</dbReference>
<evidence type="ECO:0000313" key="6">
    <source>
        <dbReference type="EMBL" id="RLQ88580.1"/>
    </source>
</evidence>
<reference evidence="6 7" key="1">
    <citation type="submission" date="2018-10" db="EMBL/GenBank/DDBJ databases">
        <title>Notoacmeibacter sp. M2BS9Y-3-1, whole genome shotgun sequence.</title>
        <authorList>
            <person name="Tuo L."/>
        </authorList>
    </citation>
    <scope>NUCLEOTIDE SEQUENCE [LARGE SCALE GENOMIC DNA]</scope>
    <source>
        <strain evidence="6 7">M2BS9Y-3-1</strain>
    </source>
</reference>
<feature type="transmembrane region" description="Helical" evidence="4">
    <location>
        <begin position="30"/>
        <end position="52"/>
    </location>
</feature>
<dbReference type="SMART" id="SM00342">
    <property type="entry name" value="HTH_ARAC"/>
    <property type="match status" value="1"/>
</dbReference>
<keyword evidence="4" id="KW-1133">Transmembrane helix</keyword>
<dbReference type="Proteomes" id="UP000281094">
    <property type="component" value="Unassembled WGS sequence"/>
</dbReference>
<dbReference type="Pfam" id="PF12833">
    <property type="entry name" value="HTH_18"/>
    <property type="match status" value="1"/>
</dbReference>
<keyword evidence="7" id="KW-1185">Reference proteome</keyword>
<dbReference type="RefSeq" id="WP_121645546.1">
    <property type="nucleotide sequence ID" value="NZ_RCWN01000001.1"/>
</dbReference>
<evidence type="ECO:0000256" key="3">
    <source>
        <dbReference type="ARBA" id="ARBA00023163"/>
    </source>
</evidence>
<sequence>MITLPIPLIVSLIVAYLLLRLMIKGSRLYVYWALLAACALQGLVISLVHYYGVAIRPIAPVTATFIPPLAWVAFRTSLFRTLRPKQDAAHFLAPAFTAFCVAFAPMTVDAVVIAIFVGYGVAILLVLKRQSGDLPLARIESGGVPVHVWQALAAALILSALSDGLVAVAMANDRPDLRALIVSSFSSLALLAIAALGLTSDGLGEASETFDDEPASSLPETDAEDRQMMERLDHLLRDEELYLDADLTLTRLAHRIHVPIKALSATINRHTGENVSRYVNDYRIRHACVLLRQGTPVTETIYASGFATKSNFNREFRRITGLSPSEWQGAHAAP</sequence>
<feature type="transmembrane region" description="Helical" evidence="4">
    <location>
        <begin position="148"/>
        <end position="171"/>
    </location>
</feature>
<keyword evidence="4" id="KW-0472">Membrane</keyword>